<accession>A0A822XX93</accession>
<dbReference type="SMART" id="SM00248">
    <property type="entry name" value="ANK"/>
    <property type="match status" value="3"/>
</dbReference>
<dbReference type="PANTHER" id="PTHR24177:SF365">
    <property type="entry name" value="ANKYRIN REPEAT-CONTAINING PROTEIN NPR4-LIKE ISOFORM X1"/>
    <property type="match status" value="1"/>
</dbReference>
<proteinExistence type="predicted"/>
<dbReference type="InterPro" id="IPR026961">
    <property type="entry name" value="PGG_dom"/>
</dbReference>
<reference evidence="3 4" key="1">
    <citation type="journal article" date="2020" name="Mol. Biol. Evol.">
        <title>Distinct Expression and Methylation Patterns for Genes with Different Fates following a Single Whole-Genome Duplication in Flowering Plants.</title>
        <authorList>
            <person name="Shi T."/>
            <person name="Rahmani R.S."/>
            <person name="Gugger P.F."/>
            <person name="Wang M."/>
            <person name="Li H."/>
            <person name="Zhang Y."/>
            <person name="Li Z."/>
            <person name="Wang Q."/>
            <person name="Van de Peer Y."/>
            <person name="Marchal K."/>
            <person name="Chen J."/>
        </authorList>
    </citation>
    <scope>NUCLEOTIDE SEQUENCE [LARGE SCALE GENOMIC DNA]</scope>
    <source>
        <tissue evidence="3">Leaf</tissue>
    </source>
</reference>
<feature type="domain" description="PGG" evidence="2">
    <location>
        <begin position="516"/>
        <end position="588"/>
    </location>
</feature>
<dbReference type="InterPro" id="IPR002110">
    <property type="entry name" value="Ankyrin_rpt"/>
</dbReference>
<dbReference type="EMBL" id="DUZY01000001">
    <property type="protein sequence ID" value="DAD24950.1"/>
    <property type="molecule type" value="Genomic_DNA"/>
</dbReference>
<dbReference type="Pfam" id="PF13962">
    <property type="entry name" value="PGG"/>
    <property type="match status" value="1"/>
</dbReference>
<dbReference type="PANTHER" id="PTHR24177">
    <property type="entry name" value="CASKIN"/>
    <property type="match status" value="1"/>
</dbReference>
<keyword evidence="1" id="KW-0812">Transmembrane</keyword>
<dbReference type="InterPro" id="IPR036770">
    <property type="entry name" value="Ankyrin_rpt-contain_sf"/>
</dbReference>
<comment type="caution">
    <text evidence="3">The sequence shown here is derived from an EMBL/GenBank/DDBJ whole genome shotgun (WGS) entry which is preliminary data.</text>
</comment>
<dbReference type="Pfam" id="PF12796">
    <property type="entry name" value="Ank_2"/>
    <property type="match status" value="1"/>
</dbReference>
<dbReference type="SUPFAM" id="SSF48403">
    <property type="entry name" value="Ankyrin repeat"/>
    <property type="match status" value="1"/>
</dbReference>
<dbReference type="AlphaFoldDB" id="A0A822XX93"/>
<evidence type="ECO:0000313" key="4">
    <source>
        <dbReference type="Proteomes" id="UP000607653"/>
    </source>
</evidence>
<keyword evidence="4" id="KW-1185">Reference proteome</keyword>
<gene>
    <name evidence="3" type="ORF">HUJ06_026414</name>
</gene>
<sequence length="639" mass="72446">MAGIAVPNANRMVMLSEENYVQWREEMMIPLQGRLTFDPQNVLDQTEPQRQSIGGVEDAEALELIQRWCGPWAHPYVEALDSSRAAWVQLASMYDQGRYWRNNYSWCLPLYEAICSGKWEEVLDFFQRYVDPSINQINLLTSRLTVDWDTSLHIAAKTGNEEIVKCMLTYIIESETLNNLLESQNKDGKTVLHIAASGGNLLMAKAMVEECRRITWIRSEKEDYIPILEAGKHRNRDMVIYLFDPTLAEYEEHLKGEKDAWTDLAAILTTLITLDLYDKGLDLLHVYPGLATTKDRHNETALHALARRPQAFESGSPLPKFSAVIYSFTSLCNPVESRAINNNGDIENLEDTSRIDTFGSQIYHTVNQILLLKLLKLWKLLQKILNRLISPLKKIYHTKLTHKRALELLQNILVQVSQDNTSIEKLGLHSAIFDATKSGIVEFISEIIPHPKLISICSVGSGQSIFHVAITHRQVKIFNLIHKIGPLKNDLSILADNSKNCMLHFVGKWEPTNIILKNQVRGAALQVQNAVALFSSSTSVLLFLAILTSRYKEEDFLESLPNKLIFGLFSLFISIVAMMAAFFSAMYITTKDGPLPQLNIIVFLCVLAFIPAFLFLLLQLPLFIHLLGNTFWPEITSSV</sequence>
<dbReference type="Proteomes" id="UP000607653">
    <property type="component" value="Unassembled WGS sequence"/>
</dbReference>
<evidence type="ECO:0000259" key="2">
    <source>
        <dbReference type="Pfam" id="PF13962"/>
    </source>
</evidence>
<name>A0A822XX93_NELNU</name>
<organism evidence="3 4">
    <name type="scientific">Nelumbo nucifera</name>
    <name type="common">Sacred lotus</name>
    <dbReference type="NCBI Taxonomy" id="4432"/>
    <lineage>
        <taxon>Eukaryota</taxon>
        <taxon>Viridiplantae</taxon>
        <taxon>Streptophyta</taxon>
        <taxon>Embryophyta</taxon>
        <taxon>Tracheophyta</taxon>
        <taxon>Spermatophyta</taxon>
        <taxon>Magnoliopsida</taxon>
        <taxon>Proteales</taxon>
        <taxon>Nelumbonaceae</taxon>
        <taxon>Nelumbo</taxon>
    </lineage>
</organism>
<dbReference type="Gene3D" id="1.25.40.20">
    <property type="entry name" value="Ankyrin repeat-containing domain"/>
    <property type="match status" value="1"/>
</dbReference>
<protein>
    <recommendedName>
        <fullName evidence="2">PGG domain-containing protein</fullName>
    </recommendedName>
</protein>
<keyword evidence="1" id="KW-0472">Membrane</keyword>
<feature type="transmembrane region" description="Helical" evidence="1">
    <location>
        <begin position="600"/>
        <end position="618"/>
    </location>
</feature>
<evidence type="ECO:0000313" key="3">
    <source>
        <dbReference type="EMBL" id="DAD24950.1"/>
    </source>
</evidence>
<keyword evidence="1" id="KW-1133">Transmembrane helix</keyword>
<evidence type="ECO:0000256" key="1">
    <source>
        <dbReference type="SAM" id="Phobius"/>
    </source>
</evidence>
<feature type="transmembrane region" description="Helical" evidence="1">
    <location>
        <begin position="564"/>
        <end position="588"/>
    </location>
</feature>